<keyword evidence="1 3" id="KW-0378">Hydrolase</keyword>
<feature type="domain" description="AB hydrolase-1" evidence="2">
    <location>
        <begin position="28"/>
        <end position="302"/>
    </location>
</feature>
<dbReference type="GO" id="GO:0016787">
    <property type="term" value="F:hydrolase activity"/>
    <property type="evidence" value="ECO:0007669"/>
    <property type="project" value="UniProtKB-KW"/>
</dbReference>
<proteinExistence type="predicted"/>
<dbReference type="OrthoDB" id="9780765at2"/>
<dbReference type="PANTHER" id="PTHR43329">
    <property type="entry name" value="EPOXIDE HYDROLASE"/>
    <property type="match status" value="1"/>
</dbReference>
<evidence type="ECO:0000313" key="3">
    <source>
        <dbReference type="EMBL" id="CEA06068.1"/>
    </source>
</evidence>
<dbReference type="InterPro" id="IPR000073">
    <property type="entry name" value="AB_hydrolase_1"/>
</dbReference>
<dbReference type="InterPro" id="IPR000639">
    <property type="entry name" value="Epox_hydrolase-like"/>
</dbReference>
<dbReference type="EMBL" id="LM997413">
    <property type="protein sequence ID" value="CEA06068.1"/>
    <property type="molecule type" value="Genomic_DNA"/>
</dbReference>
<dbReference type="PRINTS" id="PR00412">
    <property type="entry name" value="EPOXHYDRLASE"/>
</dbReference>
<dbReference type="RefSeq" id="WP_044500251.1">
    <property type="nucleotide sequence ID" value="NZ_LK391969.1"/>
</dbReference>
<dbReference type="Pfam" id="PF00561">
    <property type="entry name" value="Abhydrolase_1"/>
    <property type="match status" value="1"/>
</dbReference>
<reference evidence="3" key="1">
    <citation type="submission" date="2014-07" db="EMBL/GenBank/DDBJ databases">
        <authorList>
            <person name="Urmite Genomes Urmite Genomes"/>
        </authorList>
    </citation>
    <scope>NUCLEOTIDE SEQUENCE</scope>
    <source>
        <strain evidence="3">12M76_air</strain>
    </source>
</reference>
<dbReference type="PATRIC" id="fig|1461581.3.peg.2409"/>
<dbReference type="EMBL" id="LK391969">
    <property type="protein sequence ID" value="CEF27493.1"/>
    <property type="molecule type" value="Genomic_DNA"/>
</dbReference>
<evidence type="ECO:0000256" key="1">
    <source>
        <dbReference type="ARBA" id="ARBA00022801"/>
    </source>
</evidence>
<dbReference type="Gene3D" id="3.40.50.1820">
    <property type="entry name" value="alpha/beta hydrolase"/>
    <property type="match status" value="1"/>
</dbReference>
<organism evidence="3">
    <name type="scientific">Pseudomonas saudimassiliensis</name>
    <dbReference type="NCBI Taxonomy" id="1461581"/>
    <lineage>
        <taxon>Bacteria</taxon>
        <taxon>Pseudomonadati</taxon>
        <taxon>Pseudomonadota</taxon>
        <taxon>Gammaproteobacteria</taxon>
        <taxon>Pseudomonadales</taxon>
        <taxon>Pseudomonadaceae</taxon>
        <taxon>Pseudomonas</taxon>
    </lineage>
</organism>
<dbReference type="AlphaFoldDB" id="A0A078MFI0"/>
<gene>
    <name evidence="3" type="ORF">BN1049_02445</name>
</gene>
<accession>A0A078MFI0</accession>
<dbReference type="InterPro" id="IPR029058">
    <property type="entry name" value="AB_hydrolase_fold"/>
</dbReference>
<dbReference type="SUPFAM" id="SSF53474">
    <property type="entry name" value="alpha/beta-Hydrolases"/>
    <property type="match status" value="1"/>
</dbReference>
<sequence>MLQTEQHILDVNDIQLSVHVVGPEDGQPVWLLHGFPECWYSWRHQMQALAAAGYRAFAPEMRGYGRSSAPPAIEAYDIPTLCGDIQAAMDHFGHQQVAMVGHDWGANIAWYLSLYEPKRVKVVSGMSVPFGGRPKRPAIDMMRERFKDKFLYILYFQEPGPAEAELEADIPRTLRILMHGRPSAGNGLISDKPADSRWLDDYIDPQVPPAWCPPEAFDVYVETYLDNGFHGPLNWYRNYTRNWERTAELAGRQVLQPALFIIGDRDPVAKLEAITIERMPQVVPKVEQHVIERCGHWVQSQKAEEVNALLLEFLQREYRAAP</sequence>
<name>A0A078MFI0_9PSED</name>
<protein>
    <submittedName>
        <fullName evidence="3">Putative epoxide hydrolase</fullName>
    </submittedName>
</protein>
<evidence type="ECO:0000259" key="2">
    <source>
        <dbReference type="Pfam" id="PF00561"/>
    </source>
</evidence>